<dbReference type="InterPro" id="IPR000463">
    <property type="entry name" value="Fatty_acid-bd"/>
</dbReference>
<dbReference type="Gene3D" id="2.40.128.20">
    <property type="match status" value="1"/>
</dbReference>
<comment type="similarity">
    <text evidence="1">Belongs to the calycin superfamily. Fatty-acid binding protein (FABP) family.</text>
</comment>
<reference evidence="5" key="1">
    <citation type="submission" date="2015-08" db="UniProtKB">
        <authorList>
            <consortium name="WormBaseParasite"/>
        </authorList>
    </citation>
    <scope>IDENTIFICATION</scope>
</reference>
<dbReference type="PANTHER" id="PTHR11955">
    <property type="entry name" value="FATTY ACID BINDING PROTEIN"/>
    <property type="match status" value="1"/>
</dbReference>
<evidence type="ECO:0000313" key="4">
    <source>
        <dbReference type="Proteomes" id="UP000035681"/>
    </source>
</evidence>
<evidence type="ECO:0000259" key="3">
    <source>
        <dbReference type="Pfam" id="PF00061"/>
    </source>
</evidence>
<dbReference type="Pfam" id="PF00061">
    <property type="entry name" value="Lipocalin"/>
    <property type="match status" value="1"/>
</dbReference>
<dbReference type="InterPro" id="IPR012674">
    <property type="entry name" value="Calycin"/>
</dbReference>
<dbReference type="InterPro" id="IPR000566">
    <property type="entry name" value="Lipocln_cytosolic_FA-bd_dom"/>
</dbReference>
<dbReference type="InterPro" id="IPR031259">
    <property type="entry name" value="ILBP"/>
</dbReference>
<dbReference type="Proteomes" id="UP000035681">
    <property type="component" value="Unplaced"/>
</dbReference>
<organism evidence="5">
    <name type="scientific">Strongyloides stercoralis</name>
    <name type="common">Threadworm</name>
    <dbReference type="NCBI Taxonomy" id="6248"/>
    <lineage>
        <taxon>Eukaryota</taxon>
        <taxon>Metazoa</taxon>
        <taxon>Ecdysozoa</taxon>
        <taxon>Nematoda</taxon>
        <taxon>Chromadorea</taxon>
        <taxon>Rhabditida</taxon>
        <taxon>Tylenchina</taxon>
        <taxon>Panagrolaimomorpha</taxon>
        <taxon>Strongyloidoidea</taxon>
        <taxon>Strongyloididae</taxon>
        <taxon>Strongyloides</taxon>
    </lineage>
</organism>
<sequence length="135" mass="15511">MGEVFVGVWGNPTFENFDAYLKEVGVNFLLRQLAKTVRDKVTININGDKMTILSESTFKNFAINFTLNVEEIQETIDGRKFLTTFILKDGKLIEIQKPIKSGSKRSTITRYIEDNKMIVEFECNGVKAINTYFRL</sequence>
<dbReference type="WBParaSite" id="SSTP_0000206700.1">
    <property type="protein sequence ID" value="SSTP_0000206700.1"/>
    <property type="gene ID" value="SSTP_0000206700"/>
</dbReference>
<dbReference type="GO" id="GO:0008289">
    <property type="term" value="F:lipid binding"/>
    <property type="evidence" value="ECO:0007669"/>
    <property type="project" value="UniProtKB-KW"/>
</dbReference>
<accession>A0A0K0DXV2</accession>
<evidence type="ECO:0000313" key="5">
    <source>
        <dbReference type="WBParaSite" id="SSTP_0000206700.1"/>
    </source>
</evidence>
<feature type="domain" description="Lipocalin/cytosolic fatty-acid binding" evidence="3">
    <location>
        <begin position="8"/>
        <end position="133"/>
    </location>
</feature>
<protein>
    <submittedName>
        <fullName evidence="5 6">Lipocln_cytosolic_FA-bd_dom domain-containing protein</fullName>
    </submittedName>
</protein>
<dbReference type="STRING" id="6248.A0A0K0DXV2"/>
<dbReference type="SUPFAM" id="SSF50814">
    <property type="entry name" value="Lipocalins"/>
    <property type="match status" value="1"/>
</dbReference>
<keyword evidence="2" id="KW-0446">Lipid-binding</keyword>
<evidence type="ECO:0000256" key="2">
    <source>
        <dbReference type="ARBA" id="ARBA00023121"/>
    </source>
</evidence>
<evidence type="ECO:0000256" key="1">
    <source>
        <dbReference type="ARBA" id="ARBA00008390"/>
    </source>
</evidence>
<dbReference type="WBParaSite" id="TCONS_00006413.p1">
    <property type="protein sequence ID" value="TCONS_00006413.p1"/>
    <property type="gene ID" value="XLOC_004564"/>
</dbReference>
<proteinExistence type="inferred from homology"/>
<evidence type="ECO:0000313" key="6">
    <source>
        <dbReference type="WBParaSite" id="TCONS_00006413.p1"/>
    </source>
</evidence>
<dbReference type="AlphaFoldDB" id="A0A0K0DXV2"/>
<name>A0A0K0DXV2_STRER</name>
<dbReference type="PRINTS" id="PR00178">
    <property type="entry name" value="FATTYACIDBP"/>
</dbReference>
<keyword evidence="4" id="KW-1185">Reference proteome</keyword>